<evidence type="ECO:0000256" key="1">
    <source>
        <dbReference type="ARBA" id="ARBA00004141"/>
    </source>
</evidence>
<evidence type="ECO:0000256" key="6">
    <source>
        <dbReference type="ARBA" id="ARBA00022958"/>
    </source>
</evidence>
<dbReference type="InterPro" id="IPR005821">
    <property type="entry name" value="Ion_trans_dom"/>
</dbReference>
<feature type="transmembrane region" description="Helical" evidence="11">
    <location>
        <begin position="105"/>
        <end position="130"/>
    </location>
</feature>
<keyword evidence="6" id="KW-0630">Potassium</keyword>
<dbReference type="InterPro" id="IPR028325">
    <property type="entry name" value="VG_K_chnl"/>
</dbReference>
<dbReference type="AlphaFoldDB" id="A0A3A3GFY2"/>
<dbReference type="GO" id="GO:0001508">
    <property type="term" value="P:action potential"/>
    <property type="evidence" value="ECO:0007669"/>
    <property type="project" value="TreeGrafter"/>
</dbReference>
<keyword evidence="4 11" id="KW-0812">Transmembrane</keyword>
<dbReference type="Gene3D" id="1.10.287.70">
    <property type="match status" value="1"/>
</dbReference>
<evidence type="ECO:0000256" key="2">
    <source>
        <dbReference type="ARBA" id="ARBA00022448"/>
    </source>
</evidence>
<keyword evidence="7 11" id="KW-1133">Transmembrane helix</keyword>
<dbReference type="OrthoDB" id="9799090at2"/>
<dbReference type="GO" id="GO:0008076">
    <property type="term" value="C:voltage-gated potassium channel complex"/>
    <property type="evidence" value="ECO:0007669"/>
    <property type="project" value="InterPro"/>
</dbReference>
<evidence type="ECO:0000256" key="11">
    <source>
        <dbReference type="SAM" id="Phobius"/>
    </source>
</evidence>
<dbReference type="GO" id="GO:0005249">
    <property type="term" value="F:voltage-gated potassium channel activity"/>
    <property type="evidence" value="ECO:0007669"/>
    <property type="project" value="InterPro"/>
</dbReference>
<keyword evidence="8" id="KW-0406">Ion transport</keyword>
<dbReference type="SUPFAM" id="SSF81324">
    <property type="entry name" value="Voltage-gated potassium channels"/>
    <property type="match status" value="1"/>
</dbReference>
<keyword evidence="5" id="KW-0631">Potassium channel</keyword>
<dbReference type="EMBL" id="QYUO01000001">
    <property type="protein sequence ID" value="RJF99819.1"/>
    <property type="molecule type" value="Genomic_DNA"/>
</dbReference>
<evidence type="ECO:0000256" key="8">
    <source>
        <dbReference type="ARBA" id="ARBA00023065"/>
    </source>
</evidence>
<protein>
    <submittedName>
        <fullName evidence="13">Ion transporter</fullName>
    </submittedName>
</protein>
<dbReference type="PANTHER" id="PTHR11537:SF254">
    <property type="entry name" value="POTASSIUM VOLTAGE-GATED CHANNEL PROTEIN SHAB"/>
    <property type="match status" value="1"/>
</dbReference>
<feature type="transmembrane region" description="Helical" evidence="11">
    <location>
        <begin position="226"/>
        <end position="246"/>
    </location>
</feature>
<dbReference type="PRINTS" id="PR00169">
    <property type="entry name" value="KCHANNEL"/>
</dbReference>
<comment type="subcellular location">
    <subcellularLocation>
        <location evidence="1">Membrane</location>
        <topology evidence="1">Multi-pass membrane protein</topology>
    </subcellularLocation>
</comment>
<comment type="caution">
    <text evidence="13">The sequence shown here is derived from an EMBL/GenBank/DDBJ whole genome shotgun (WGS) entry which is preliminary data.</text>
</comment>
<evidence type="ECO:0000256" key="5">
    <source>
        <dbReference type="ARBA" id="ARBA00022826"/>
    </source>
</evidence>
<keyword evidence="9 11" id="KW-0472">Membrane</keyword>
<keyword evidence="3" id="KW-0633">Potassium transport</keyword>
<feature type="transmembrane region" description="Helical" evidence="11">
    <location>
        <begin position="167"/>
        <end position="188"/>
    </location>
</feature>
<keyword evidence="14" id="KW-1185">Reference proteome</keyword>
<dbReference type="Pfam" id="PF00520">
    <property type="entry name" value="Ion_trans"/>
    <property type="match status" value="1"/>
</dbReference>
<sequence length="296" mass="32655">MNRDLPPPFSPLPLPFGKPDGGWRLRLYTVIFEADTDAGRRFDKALIAAILLSILVVILDSVQAISARHDRLMDVLEWIFTLGFTAEYALRLACVKRPLRYATSFFGIIDLLSVLPTYLAFFIPEVHALLDVRILRLIRVFRIFKLTLYVQEYQVLTSAISASRRKIMVFLSIVLMAVLVMGTLMYVLEGPAHGFTSIPKSMYWAIVTMTTVGYGDMTPQTDVGKALASIMMLLGWGVLAVPTGIVTAEMTTQRLTATPKTASGSRSCAACGSTGHDEHARFCKNCGAEMAPTRPA</sequence>
<evidence type="ECO:0000313" key="13">
    <source>
        <dbReference type="EMBL" id="RJF99819.1"/>
    </source>
</evidence>
<evidence type="ECO:0000256" key="7">
    <source>
        <dbReference type="ARBA" id="ARBA00022989"/>
    </source>
</evidence>
<reference evidence="14" key="1">
    <citation type="submission" date="2018-09" db="EMBL/GenBank/DDBJ databases">
        <authorList>
            <person name="Zhu H."/>
        </authorList>
    </citation>
    <scope>NUCLEOTIDE SEQUENCE [LARGE SCALE GENOMIC DNA]</scope>
    <source>
        <strain evidence="14">K1R23-30</strain>
    </source>
</reference>
<evidence type="ECO:0000259" key="12">
    <source>
        <dbReference type="Pfam" id="PF00520"/>
    </source>
</evidence>
<evidence type="ECO:0000256" key="10">
    <source>
        <dbReference type="ARBA" id="ARBA00023303"/>
    </source>
</evidence>
<gene>
    <name evidence="13" type="ORF">D3871_15785</name>
</gene>
<evidence type="ECO:0000256" key="9">
    <source>
        <dbReference type="ARBA" id="ARBA00023136"/>
    </source>
</evidence>
<dbReference type="PANTHER" id="PTHR11537">
    <property type="entry name" value="VOLTAGE-GATED POTASSIUM CHANNEL"/>
    <property type="match status" value="1"/>
</dbReference>
<evidence type="ECO:0000313" key="14">
    <source>
        <dbReference type="Proteomes" id="UP000265955"/>
    </source>
</evidence>
<organism evidence="13 14">
    <name type="scientific">Noviherbaspirillum saxi</name>
    <dbReference type="NCBI Taxonomy" id="2320863"/>
    <lineage>
        <taxon>Bacteria</taxon>
        <taxon>Pseudomonadati</taxon>
        <taxon>Pseudomonadota</taxon>
        <taxon>Betaproteobacteria</taxon>
        <taxon>Burkholderiales</taxon>
        <taxon>Oxalobacteraceae</taxon>
        <taxon>Noviherbaspirillum</taxon>
    </lineage>
</organism>
<feature type="transmembrane region" description="Helical" evidence="11">
    <location>
        <begin position="45"/>
        <end position="63"/>
    </location>
</feature>
<accession>A0A3A3GFY2</accession>
<name>A0A3A3GFY2_9BURK</name>
<keyword evidence="10" id="KW-0407">Ion channel</keyword>
<keyword evidence="2" id="KW-0813">Transport</keyword>
<feature type="domain" description="Ion transport" evidence="12">
    <location>
        <begin position="41"/>
        <end position="253"/>
    </location>
</feature>
<dbReference type="Proteomes" id="UP000265955">
    <property type="component" value="Unassembled WGS sequence"/>
</dbReference>
<proteinExistence type="predicted"/>
<evidence type="ECO:0000256" key="4">
    <source>
        <dbReference type="ARBA" id="ARBA00022692"/>
    </source>
</evidence>
<evidence type="ECO:0000256" key="3">
    <source>
        <dbReference type="ARBA" id="ARBA00022538"/>
    </source>
</evidence>
<dbReference type="RefSeq" id="WP_119769764.1">
    <property type="nucleotide sequence ID" value="NZ_QYUO01000001.1"/>
</dbReference>